<name>A0A1G4I2H8_TRYEQ</name>
<dbReference type="VEuPathDB" id="TriTrypDB:TEOVI_000894200"/>
<evidence type="ECO:0000256" key="3">
    <source>
        <dbReference type="SAM" id="MobiDB-lite"/>
    </source>
</evidence>
<proteinExistence type="predicted"/>
<dbReference type="InterPro" id="IPR052414">
    <property type="entry name" value="U3_snoRNA-assoc_WDR"/>
</dbReference>
<dbReference type="Proteomes" id="UP000195570">
    <property type="component" value="Unassembled WGS sequence"/>
</dbReference>
<feature type="compositionally biased region" description="Acidic residues" evidence="3">
    <location>
        <begin position="802"/>
        <end position="846"/>
    </location>
</feature>
<feature type="compositionally biased region" description="Acidic residues" evidence="3">
    <location>
        <begin position="883"/>
        <end position="893"/>
    </location>
</feature>
<protein>
    <submittedName>
        <fullName evidence="4">Uncharacterized protein</fullName>
    </submittedName>
</protein>
<feature type="compositionally biased region" description="Acidic residues" evidence="3">
    <location>
        <begin position="775"/>
        <end position="792"/>
    </location>
</feature>
<dbReference type="PANTHER" id="PTHR44267:SF1">
    <property type="entry name" value="WD REPEAT-CONTAINING PROTEIN 43"/>
    <property type="match status" value="1"/>
</dbReference>
<feature type="compositionally biased region" description="Acidic residues" evidence="3">
    <location>
        <begin position="926"/>
        <end position="948"/>
    </location>
</feature>
<evidence type="ECO:0000313" key="4">
    <source>
        <dbReference type="EMBL" id="SCU65947.1"/>
    </source>
</evidence>
<dbReference type="PANTHER" id="PTHR44267">
    <property type="entry name" value="WD REPEAT-CONTAINING PROTEIN 43"/>
    <property type="match status" value="1"/>
</dbReference>
<feature type="compositionally biased region" description="Acidic residues" evidence="3">
    <location>
        <begin position="902"/>
        <end position="914"/>
    </location>
</feature>
<reference evidence="4" key="1">
    <citation type="submission" date="2016-09" db="EMBL/GenBank/DDBJ databases">
        <authorList>
            <person name="Hebert L."/>
            <person name="Moumen B."/>
        </authorList>
    </citation>
    <scope>NUCLEOTIDE SEQUENCE [LARGE SCALE GENOMIC DNA]</scope>
    <source>
        <strain evidence="4">OVI</strain>
    </source>
</reference>
<dbReference type="GeneID" id="92382876"/>
<sequence>MTERSLLIRCTQAGRYLAVGMDFPSARVFDVATGNLAAVVNVPAQNRFSLAVVSLTSLSLGIVNERVEQQQSTRKRGKEGRKTDCTLYTTFAAVGLSNGTLLLHNVGKDELVGHLCVSDTQQAVVATAFTGHFLLCVTADRLLHVVDCIRGERIVTNLRVQHDASAIAAVEDVVTSAGRDDFIPESVFCIFISGPTNALYRLRIGNNATSGDVGGVHSAVTASLDRLITFASHTSRTDIAWMGGTPQQPVVITSNAQEGAVRVWDARPSLDGSTATSRCRRSLMCGQRIIGISVREGASSGDDRGLDGMNDLPSAANNGAKGEGDIGRMSDGGALVVVTTFTGTVLVWMLGRSLLVAVAEPMPRPPTFQLTSQDESGRLLFASLLPGANAADGSSSSACSSLLLLRGRFAVPQFEVLDLCDAMSKAVKLKGSAAARRRTALVAGGGEVAVYFVPSDTQSKASADLVAYNDLETLDNAWATHDQQQQRRILLAARATRAGTEGFVPAVSYHAKSVSELPQKSLTLEQRLKQLHVSESNESTAGQQQQQHALGLATVPLYQALHANDTSAVMELLTVASRSSGDIRATVMSLQLPYCLQLLQLLGQRVRGASPCSPLFQWIDAIIRYRGVEMYQVQQDLKQKSAVSSSDGATKGIKPDQPSPPKDFVAPLLHQYRNMVSLYDQIAVMYGRLSIFKSVFPSERNVSANSHGDIIFPKMFVEKKYSGGLYSTATTERKVDSLSSKRRKSRKDGNKKKGARPSSKSKRKAKKGAAASKENEEEDNDMDSDEELDLDALDQMVLSDGDVNEEDDVDDNSSGTDDEEEGNSEVSDEEEEGDEDATEDDEEDEGDAIHKKKRARGEQTTAMVAESERGSSYGMESRHSGEEDFDSGSDEEVGLAAAPSDGSDDEESADDSESDSTSSGRSGADDIPDGNFDDDDDEDDLDEEDDGIGSDVAELLNNGRNGDDESDDEERHELRRYKRAKADG</sequence>
<dbReference type="SUPFAM" id="SSF50998">
    <property type="entry name" value="Quinoprotein alcohol dehydrogenase-like"/>
    <property type="match status" value="1"/>
</dbReference>
<comment type="subcellular location">
    <subcellularLocation>
        <location evidence="1">Nucleus</location>
    </subcellularLocation>
</comment>
<dbReference type="InterPro" id="IPR015943">
    <property type="entry name" value="WD40/YVTN_repeat-like_dom_sf"/>
</dbReference>
<dbReference type="RefSeq" id="XP_067077459.1">
    <property type="nucleotide sequence ID" value="XM_067221358.1"/>
</dbReference>
<feature type="region of interest" description="Disordered" evidence="3">
    <location>
        <begin position="731"/>
        <end position="984"/>
    </location>
</feature>
<organism evidence="4 5">
    <name type="scientific">Trypanosoma equiperdum</name>
    <dbReference type="NCBI Taxonomy" id="5694"/>
    <lineage>
        <taxon>Eukaryota</taxon>
        <taxon>Discoba</taxon>
        <taxon>Euglenozoa</taxon>
        <taxon>Kinetoplastea</taxon>
        <taxon>Metakinetoplastina</taxon>
        <taxon>Trypanosomatida</taxon>
        <taxon>Trypanosomatidae</taxon>
        <taxon>Trypanosoma</taxon>
    </lineage>
</organism>
<gene>
    <name evidence="4" type="ORF">TEOVI_000894200</name>
</gene>
<dbReference type="AlphaFoldDB" id="A0A1G4I2H8"/>
<dbReference type="GO" id="GO:0000462">
    <property type="term" value="P:maturation of SSU-rRNA from tricistronic rRNA transcript (SSU-rRNA, 5.8S rRNA, LSU-rRNA)"/>
    <property type="evidence" value="ECO:0007669"/>
    <property type="project" value="TreeGrafter"/>
</dbReference>
<dbReference type="GO" id="GO:0005730">
    <property type="term" value="C:nucleolus"/>
    <property type="evidence" value="ECO:0007669"/>
    <property type="project" value="TreeGrafter"/>
</dbReference>
<evidence type="ECO:0000256" key="2">
    <source>
        <dbReference type="ARBA" id="ARBA00023242"/>
    </source>
</evidence>
<dbReference type="EMBL" id="CZPT02000463">
    <property type="protein sequence ID" value="SCU65947.1"/>
    <property type="molecule type" value="Genomic_DNA"/>
</dbReference>
<evidence type="ECO:0000256" key="1">
    <source>
        <dbReference type="ARBA" id="ARBA00004123"/>
    </source>
</evidence>
<accession>A0A1G4I2H8</accession>
<feature type="compositionally biased region" description="Basic residues" evidence="3">
    <location>
        <begin position="974"/>
        <end position="984"/>
    </location>
</feature>
<dbReference type="InterPro" id="IPR011047">
    <property type="entry name" value="Quinoprotein_ADH-like_sf"/>
</dbReference>
<dbReference type="Gene3D" id="2.130.10.10">
    <property type="entry name" value="YVTN repeat-like/Quinoprotein amine dehydrogenase"/>
    <property type="match status" value="1"/>
</dbReference>
<keyword evidence="5" id="KW-1185">Reference proteome</keyword>
<comment type="caution">
    <text evidence="4">The sequence shown here is derived from an EMBL/GenBank/DDBJ whole genome shotgun (WGS) entry which is preliminary data.</text>
</comment>
<feature type="compositionally biased region" description="Basic residues" evidence="3">
    <location>
        <begin position="740"/>
        <end position="767"/>
    </location>
</feature>
<feature type="region of interest" description="Disordered" evidence="3">
    <location>
        <begin position="642"/>
        <end position="661"/>
    </location>
</feature>
<keyword evidence="2" id="KW-0539">Nucleus</keyword>
<evidence type="ECO:0000313" key="5">
    <source>
        <dbReference type="Proteomes" id="UP000195570"/>
    </source>
</evidence>